<dbReference type="PANTHER" id="PTHR36437:SF2">
    <property type="entry name" value="GLYOXALASE_BLEOMYCIN RESISTANCE PROTEIN_DIOXYGENASE"/>
    <property type="match status" value="1"/>
</dbReference>
<evidence type="ECO:0000259" key="1">
    <source>
        <dbReference type="PROSITE" id="PS51819"/>
    </source>
</evidence>
<organism evidence="2 3">
    <name type="scientific">Halobacillus locisalis</name>
    <dbReference type="NCBI Taxonomy" id="220753"/>
    <lineage>
        <taxon>Bacteria</taxon>
        <taxon>Bacillati</taxon>
        <taxon>Bacillota</taxon>
        <taxon>Bacilli</taxon>
        <taxon>Bacillales</taxon>
        <taxon>Bacillaceae</taxon>
        <taxon>Halobacillus</taxon>
    </lineage>
</organism>
<dbReference type="AlphaFoldDB" id="A0A838CRY5"/>
<reference evidence="2 3" key="1">
    <citation type="journal article" date="2004" name="Extremophiles">
        <title>Halobacillus locisalis sp. nov., a halophilic bacterium isolated from a marine solar saltern of the Yellow Sea in Korea.</title>
        <authorList>
            <person name="Yoon J.H."/>
            <person name="Kang K.H."/>
            <person name="Oh T.K."/>
            <person name="Park Y.H."/>
        </authorList>
    </citation>
    <scope>NUCLEOTIDE SEQUENCE [LARGE SCALE GENOMIC DNA]</scope>
    <source>
        <strain evidence="2 3">KCTC 3788</strain>
    </source>
</reference>
<gene>
    <name evidence="2" type="ORF">H0266_08305</name>
</gene>
<dbReference type="InterPro" id="IPR029068">
    <property type="entry name" value="Glyas_Bleomycin-R_OHBP_Dase"/>
</dbReference>
<accession>A0A838CRY5</accession>
<sequence>MIERIDTMCLKVSDVEKSSQWYQEILGFEVAFQNKGYRVLKVGSGGIPLTIEEGVTTTGSSQNYPIFFARDIEGTYEKLVSEGVKVDPLQNDGVNHFFDFYDLDGNKLQVCFFES</sequence>
<feature type="domain" description="VOC" evidence="1">
    <location>
        <begin position="4"/>
        <end position="113"/>
    </location>
</feature>
<comment type="caution">
    <text evidence="2">The sequence shown here is derived from an EMBL/GenBank/DDBJ whole genome shotgun (WGS) entry which is preliminary data.</text>
</comment>
<protein>
    <submittedName>
        <fullName evidence="2">VOC family protein</fullName>
    </submittedName>
</protein>
<name>A0A838CRY5_9BACI</name>
<dbReference type="PROSITE" id="PS51819">
    <property type="entry name" value="VOC"/>
    <property type="match status" value="1"/>
</dbReference>
<proteinExistence type="predicted"/>
<dbReference type="Gene3D" id="3.10.180.10">
    <property type="entry name" value="2,3-Dihydroxybiphenyl 1,2-Dioxygenase, domain 1"/>
    <property type="match status" value="1"/>
</dbReference>
<dbReference type="InterPro" id="IPR037523">
    <property type="entry name" value="VOC_core"/>
</dbReference>
<evidence type="ECO:0000313" key="3">
    <source>
        <dbReference type="Proteomes" id="UP000571017"/>
    </source>
</evidence>
<evidence type="ECO:0000313" key="2">
    <source>
        <dbReference type="EMBL" id="MBA2174892.1"/>
    </source>
</evidence>
<keyword evidence="3" id="KW-1185">Reference proteome</keyword>
<dbReference type="Pfam" id="PF00903">
    <property type="entry name" value="Glyoxalase"/>
    <property type="match status" value="1"/>
</dbReference>
<dbReference type="InterPro" id="IPR004360">
    <property type="entry name" value="Glyas_Fos-R_dOase_dom"/>
</dbReference>
<dbReference type="EMBL" id="JACEFG010000002">
    <property type="protein sequence ID" value="MBA2174892.1"/>
    <property type="molecule type" value="Genomic_DNA"/>
</dbReference>
<dbReference type="Proteomes" id="UP000571017">
    <property type="component" value="Unassembled WGS sequence"/>
</dbReference>
<dbReference type="PANTHER" id="PTHR36437">
    <property type="entry name" value="GLYOXALASE/BLEOMYCIN RESISTANCE PROTEIN/DIOXYGENASE"/>
    <property type="match status" value="1"/>
</dbReference>
<dbReference type="RefSeq" id="WP_181471947.1">
    <property type="nucleotide sequence ID" value="NZ_JACEFG010000002.1"/>
</dbReference>
<dbReference type="SUPFAM" id="SSF54593">
    <property type="entry name" value="Glyoxalase/Bleomycin resistance protein/Dihydroxybiphenyl dioxygenase"/>
    <property type="match status" value="1"/>
</dbReference>